<dbReference type="EMBL" id="AOMD01000029">
    <property type="protein sequence ID" value="EMA43652.1"/>
    <property type="molecule type" value="Genomic_DNA"/>
</dbReference>
<evidence type="ECO:0000313" key="8">
    <source>
        <dbReference type="Proteomes" id="UP000011669"/>
    </source>
</evidence>
<evidence type="ECO:0000256" key="6">
    <source>
        <dbReference type="SAM" id="MobiDB-lite"/>
    </source>
</evidence>
<gene>
    <name evidence="7" type="ORF">C449_13887</name>
</gene>
<dbReference type="InParanoid" id="M0MD06"/>
<accession>M0MD06</accession>
<evidence type="ECO:0000256" key="2">
    <source>
        <dbReference type="ARBA" id="ARBA00022741"/>
    </source>
</evidence>
<proteinExistence type="inferred from homology"/>
<dbReference type="NCBIfam" id="NF041082">
    <property type="entry name" value="thermosome_alpha"/>
    <property type="match status" value="1"/>
</dbReference>
<dbReference type="GO" id="GO:0005524">
    <property type="term" value="F:ATP binding"/>
    <property type="evidence" value="ECO:0007669"/>
    <property type="project" value="UniProtKB-KW"/>
</dbReference>
<dbReference type="InterPro" id="IPR053374">
    <property type="entry name" value="TCP-1_chaperonin"/>
</dbReference>
<dbReference type="SUPFAM" id="SSF54849">
    <property type="entry name" value="GroEL-intermediate domain like"/>
    <property type="match status" value="1"/>
</dbReference>
<evidence type="ECO:0000256" key="5">
    <source>
        <dbReference type="RuleBase" id="RU004187"/>
    </source>
</evidence>
<dbReference type="Proteomes" id="UP000011669">
    <property type="component" value="Unassembled WGS sequence"/>
</dbReference>
<name>M0MD06_9EURY</name>
<dbReference type="Gene3D" id="3.30.260.10">
    <property type="entry name" value="TCP-1-like chaperonin intermediate domain"/>
    <property type="match status" value="1"/>
</dbReference>
<feature type="region of interest" description="Disordered" evidence="6">
    <location>
        <begin position="484"/>
        <end position="519"/>
    </location>
</feature>
<keyword evidence="3 5" id="KW-0067">ATP-binding</keyword>
<dbReference type="InterPro" id="IPR054827">
    <property type="entry name" value="thermosome_alpha"/>
</dbReference>
<organism evidence="7 8">
    <name type="scientific">Halococcus saccharolyticus DSM 5350</name>
    <dbReference type="NCBI Taxonomy" id="1227455"/>
    <lineage>
        <taxon>Archaea</taxon>
        <taxon>Methanobacteriati</taxon>
        <taxon>Methanobacteriota</taxon>
        <taxon>Stenosarchaea group</taxon>
        <taxon>Halobacteria</taxon>
        <taxon>Halobacteriales</taxon>
        <taxon>Halococcaceae</taxon>
        <taxon>Halococcus</taxon>
    </lineage>
</organism>
<dbReference type="InterPro" id="IPR027413">
    <property type="entry name" value="GROEL-like_equatorial_sf"/>
</dbReference>
<dbReference type="InterPro" id="IPR027409">
    <property type="entry name" value="GroEL-like_apical_dom_sf"/>
</dbReference>
<dbReference type="PATRIC" id="fig|1227455.4.peg.2826"/>
<dbReference type="STRING" id="1227455.C449_13887"/>
<dbReference type="SUPFAM" id="SSF48592">
    <property type="entry name" value="GroEL equatorial domain-like"/>
    <property type="match status" value="1"/>
</dbReference>
<dbReference type="Pfam" id="PF00118">
    <property type="entry name" value="Cpn60_TCP1"/>
    <property type="match status" value="1"/>
</dbReference>
<dbReference type="Gene3D" id="3.50.7.10">
    <property type="entry name" value="GroEL"/>
    <property type="match status" value="1"/>
</dbReference>
<dbReference type="PANTHER" id="PTHR11353">
    <property type="entry name" value="CHAPERONIN"/>
    <property type="match status" value="1"/>
</dbReference>
<keyword evidence="8" id="KW-1185">Reference proteome</keyword>
<evidence type="ECO:0000256" key="3">
    <source>
        <dbReference type="ARBA" id="ARBA00022840"/>
    </source>
</evidence>
<evidence type="ECO:0000313" key="7">
    <source>
        <dbReference type="EMBL" id="EMA43652.1"/>
    </source>
</evidence>
<keyword evidence="2 5" id="KW-0547">Nucleotide-binding</keyword>
<evidence type="ECO:0000256" key="4">
    <source>
        <dbReference type="ARBA" id="ARBA00023186"/>
    </source>
</evidence>
<reference evidence="7 8" key="1">
    <citation type="journal article" date="2014" name="PLoS Genet.">
        <title>Phylogenetically driven sequencing of extremely halophilic archaea reveals strategies for static and dynamic osmo-response.</title>
        <authorList>
            <person name="Becker E.A."/>
            <person name="Seitzer P.M."/>
            <person name="Tritt A."/>
            <person name="Larsen D."/>
            <person name="Krusor M."/>
            <person name="Yao A.I."/>
            <person name="Wu D."/>
            <person name="Madern D."/>
            <person name="Eisen J.A."/>
            <person name="Darling A.E."/>
            <person name="Facciotti M.T."/>
        </authorList>
    </citation>
    <scope>NUCLEOTIDE SEQUENCE [LARGE SCALE GENOMIC DNA]</scope>
    <source>
        <strain evidence="7 8">DSM 5350</strain>
    </source>
</reference>
<comment type="similarity">
    <text evidence="1 5">Belongs to the TCP-1 chaperonin family.</text>
</comment>
<dbReference type="InterPro" id="IPR017998">
    <property type="entry name" value="Chaperone_TCP-1"/>
</dbReference>
<dbReference type="Gene3D" id="1.10.560.10">
    <property type="entry name" value="GroEL-like equatorial domain"/>
    <property type="match status" value="1"/>
</dbReference>
<protein>
    <submittedName>
        <fullName evidence="7">Thermosome subunit 1</fullName>
    </submittedName>
</protein>
<dbReference type="AlphaFoldDB" id="M0MD06"/>
<feature type="compositionally biased region" description="Acidic residues" evidence="6">
    <location>
        <begin position="485"/>
        <end position="494"/>
    </location>
</feature>
<sequence>MDKMLVTSQGKVIVTNDGASILDRMEIDHPAAKMVMQVAETQADATGDGTTTAVILTCELLGAAEALIDQGLHPTTIADGYRLAAERVLETLENEAIEIDAHNPDRLQDIVRTVITGKWEGADAQLLAEIAVEAVQAIEHNGTVDRRNITNQAVAGGGYRDSEVIDGLVIDLESSSTSIVAPEAELPRQIEDATIALVDDQLTIETVDGLGTVSLDTPEQRQAFLDYEDEVYEEYVATIADAGADVVFCQKSIDDPIRYLLARENIIAVERTRKDELIKLGHATGARYVGTVDQLTAMDTGHAGLVERRSVGNRELAIVSECLNSKQVSILLRGGTKHINEEMKRVLDDCLDALTLAIETQVVLPGGGAAEVMLAEDLRKHAEGISGREQLAIEAFGDALETLPRTLAKNAGMDPIDALVDVRRRQHEGNVTIGLDIRNGDIGDMVTTGVLEPLAIKQRAVTNAYEAATMLIRIDDIIAAAPETDTGEDEEEDSDTLHAATGGYPWSIGHSMGGHGHAH</sequence>
<dbReference type="InterPro" id="IPR002423">
    <property type="entry name" value="Cpn60/GroEL/TCP-1"/>
</dbReference>
<comment type="caution">
    <text evidence="7">The sequence shown here is derived from an EMBL/GenBank/DDBJ whole genome shotgun (WGS) entry which is preliminary data.</text>
</comment>
<keyword evidence="4 5" id="KW-0143">Chaperone</keyword>
<dbReference type="InterPro" id="IPR027410">
    <property type="entry name" value="TCP-1-like_intermed_sf"/>
</dbReference>
<dbReference type="NCBIfam" id="NF041083">
    <property type="entry name" value="thermosome_beta"/>
    <property type="match status" value="1"/>
</dbReference>
<evidence type="ECO:0000256" key="1">
    <source>
        <dbReference type="ARBA" id="ARBA00008020"/>
    </source>
</evidence>
<dbReference type="GO" id="GO:0140662">
    <property type="term" value="F:ATP-dependent protein folding chaperone"/>
    <property type="evidence" value="ECO:0007669"/>
    <property type="project" value="InterPro"/>
</dbReference>
<dbReference type="PRINTS" id="PR00304">
    <property type="entry name" value="TCOMPLEXTCP1"/>
</dbReference>
<dbReference type="SUPFAM" id="SSF52029">
    <property type="entry name" value="GroEL apical domain-like"/>
    <property type="match status" value="1"/>
</dbReference>